<reference evidence="1" key="1">
    <citation type="submission" date="2019-08" db="EMBL/GenBank/DDBJ databases">
        <title>Genome sequence of Clostridiales bacterium MT110.</title>
        <authorList>
            <person name="Cao J."/>
        </authorList>
    </citation>
    <scope>NUCLEOTIDE SEQUENCE</scope>
    <source>
        <strain evidence="1">MT110</strain>
    </source>
</reference>
<evidence type="ECO:0000313" key="2">
    <source>
        <dbReference type="Proteomes" id="UP000594014"/>
    </source>
</evidence>
<organism evidence="1 2">
    <name type="scientific">Anoxybacterium hadale</name>
    <dbReference type="NCBI Taxonomy" id="3408580"/>
    <lineage>
        <taxon>Bacteria</taxon>
        <taxon>Bacillati</taxon>
        <taxon>Bacillota</taxon>
        <taxon>Clostridia</taxon>
        <taxon>Peptostreptococcales</taxon>
        <taxon>Anaerovoracaceae</taxon>
        <taxon>Anoxybacterium</taxon>
    </lineage>
</organism>
<protein>
    <submittedName>
        <fullName evidence="1">NfeD-like protein</fullName>
    </submittedName>
</protein>
<gene>
    <name evidence="1" type="ORF">FRZ06_06210</name>
</gene>
<dbReference type="Proteomes" id="UP000594014">
    <property type="component" value="Chromosome"/>
</dbReference>
<name>A0ACD1A950_9FIRM</name>
<accession>A0ACD1A950</accession>
<proteinExistence type="predicted"/>
<keyword evidence="2" id="KW-1185">Reference proteome</keyword>
<sequence length="219" mass="22993">MTEWWNGLDGALRILYCIAIPSTLVMVIQTVLSLLGGFEGGGGIDTSDTSGIDFHGGSDIGEIADASDMGDIGKISDGGNPHDFSIMSMITLQGIVTFLTVMGWSSIVGVTSGTPVFLSVMVGIAMGFVAMYAAAKLLHASRKLTENGTLDLRNAIGESGRVYIPIPAGGSGIGKITMQVQGRYVECSAIAFGEEMLPTGELVRVTDVRNDILIVEEDQ</sequence>
<dbReference type="EMBL" id="CP042469">
    <property type="protein sequence ID" value="QOX62962.1"/>
    <property type="molecule type" value="Genomic_DNA"/>
</dbReference>
<evidence type="ECO:0000313" key="1">
    <source>
        <dbReference type="EMBL" id="QOX62962.1"/>
    </source>
</evidence>